<dbReference type="Pfam" id="PF00106">
    <property type="entry name" value="adh_short"/>
    <property type="match status" value="1"/>
</dbReference>
<organism evidence="3 4">
    <name type="scientific">Zopfia rhizophila CBS 207.26</name>
    <dbReference type="NCBI Taxonomy" id="1314779"/>
    <lineage>
        <taxon>Eukaryota</taxon>
        <taxon>Fungi</taxon>
        <taxon>Dikarya</taxon>
        <taxon>Ascomycota</taxon>
        <taxon>Pezizomycotina</taxon>
        <taxon>Dothideomycetes</taxon>
        <taxon>Dothideomycetes incertae sedis</taxon>
        <taxon>Zopfiaceae</taxon>
        <taxon>Zopfia</taxon>
    </lineage>
</organism>
<comment type="similarity">
    <text evidence="1">Belongs to the short-chain dehydrogenases/reductases (SDR) family.</text>
</comment>
<reference evidence="3" key="1">
    <citation type="journal article" date="2020" name="Stud. Mycol.">
        <title>101 Dothideomycetes genomes: a test case for predicting lifestyles and emergence of pathogens.</title>
        <authorList>
            <person name="Haridas S."/>
            <person name="Albert R."/>
            <person name="Binder M."/>
            <person name="Bloem J."/>
            <person name="Labutti K."/>
            <person name="Salamov A."/>
            <person name="Andreopoulos B."/>
            <person name="Baker S."/>
            <person name="Barry K."/>
            <person name="Bills G."/>
            <person name="Bluhm B."/>
            <person name="Cannon C."/>
            <person name="Castanera R."/>
            <person name="Culley D."/>
            <person name="Daum C."/>
            <person name="Ezra D."/>
            <person name="Gonzalez J."/>
            <person name="Henrissat B."/>
            <person name="Kuo A."/>
            <person name="Liang C."/>
            <person name="Lipzen A."/>
            <person name="Lutzoni F."/>
            <person name="Magnuson J."/>
            <person name="Mondo S."/>
            <person name="Nolan M."/>
            <person name="Ohm R."/>
            <person name="Pangilinan J."/>
            <person name="Park H.-J."/>
            <person name="Ramirez L."/>
            <person name="Alfaro M."/>
            <person name="Sun H."/>
            <person name="Tritt A."/>
            <person name="Yoshinaga Y."/>
            <person name="Zwiers L.-H."/>
            <person name="Turgeon B."/>
            <person name="Goodwin S."/>
            <person name="Spatafora J."/>
            <person name="Crous P."/>
            <person name="Grigoriev I."/>
        </authorList>
    </citation>
    <scope>NUCLEOTIDE SEQUENCE</scope>
    <source>
        <strain evidence="3">CBS 207.26</strain>
    </source>
</reference>
<dbReference type="InterPro" id="IPR002347">
    <property type="entry name" value="SDR_fam"/>
</dbReference>
<dbReference type="AlphaFoldDB" id="A0A6A6ER03"/>
<proteinExistence type="inferred from homology"/>
<keyword evidence="4" id="KW-1185">Reference proteome</keyword>
<evidence type="ECO:0000256" key="1">
    <source>
        <dbReference type="ARBA" id="ARBA00006484"/>
    </source>
</evidence>
<dbReference type="EMBL" id="ML994614">
    <property type="protein sequence ID" value="KAF2193209.1"/>
    <property type="molecule type" value="Genomic_DNA"/>
</dbReference>
<evidence type="ECO:0000313" key="3">
    <source>
        <dbReference type="EMBL" id="KAF2193209.1"/>
    </source>
</evidence>
<dbReference type="PANTHER" id="PTHR43180">
    <property type="entry name" value="3-OXOACYL-(ACYL-CARRIER-PROTEIN) REDUCTASE (AFU_ORTHOLOGUE AFUA_6G11210)"/>
    <property type="match status" value="1"/>
</dbReference>
<dbReference type="PRINTS" id="PR00081">
    <property type="entry name" value="GDHRDH"/>
</dbReference>
<sequence>MTSFTISDDDLQSLKDQVVVITGGSSGIGLATVKRLLGIGAKVVVGDLNEPPEPEKSQVTYLKVDATSWKEQLELFKKAKEKYGTVNHAFANAGIKPTVSLLEDDVDKNGDLLPPKLDTINVNLIGVMYTIKLAIYYIKQNSEGGSIVISGSGSSFRRFSPTDYTTTKHGVTGLVRSLYGNLHPTIPIRVNAIAPSWTDTGILSREMFAAMGDLVQPADVVARSVILLMADKNRHGEMIYSECGKFWEIEKGEDGLNQYASKMLGQSGEGPEEGVFRKLKKMAEEMAAAAKV</sequence>
<gene>
    <name evidence="3" type="ORF">K469DRAFT_715244</name>
</gene>
<dbReference type="Proteomes" id="UP000800200">
    <property type="component" value="Unassembled WGS sequence"/>
</dbReference>
<dbReference type="PANTHER" id="PTHR43180:SF11">
    <property type="entry name" value="NAD(P)-BINDING PROTEIN"/>
    <property type="match status" value="1"/>
</dbReference>
<evidence type="ECO:0000313" key="4">
    <source>
        <dbReference type="Proteomes" id="UP000800200"/>
    </source>
</evidence>
<dbReference type="Gene3D" id="3.40.50.720">
    <property type="entry name" value="NAD(P)-binding Rossmann-like Domain"/>
    <property type="match status" value="1"/>
</dbReference>
<dbReference type="InterPro" id="IPR036291">
    <property type="entry name" value="NAD(P)-bd_dom_sf"/>
</dbReference>
<dbReference type="OrthoDB" id="37659at2759"/>
<evidence type="ECO:0000256" key="2">
    <source>
        <dbReference type="ARBA" id="ARBA00023002"/>
    </source>
</evidence>
<protein>
    <submittedName>
        <fullName evidence="3">NAD(P)-binding protein</fullName>
    </submittedName>
</protein>
<dbReference type="SUPFAM" id="SSF51735">
    <property type="entry name" value="NAD(P)-binding Rossmann-fold domains"/>
    <property type="match status" value="1"/>
</dbReference>
<keyword evidence="2" id="KW-0560">Oxidoreductase</keyword>
<name>A0A6A6ER03_9PEZI</name>
<accession>A0A6A6ER03</accession>
<dbReference type="GO" id="GO:0016491">
    <property type="term" value="F:oxidoreductase activity"/>
    <property type="evidence" value="ECO:0007669"/>
    <property type="project" value="UniProtKB-KW"/>
</dbReference>